<evidence type="ECO:0000313" key="8">
    <source>
        <dbReference type="Proteomes" id="UP000800093"/>
    </source>
</evidence>
<dbReference type="PANTHER" id="PTHR22762:SF89">
    <property type="entry name" value="ALPHA-XYLOSIDASE"/>
    <property type="match status" value="1"/>
</dbReference>
<comment type="caution">
    <text evidence="7">The sequence shown here is derived from an EMBL/GenBank/DDBJ whole genome shotgun (WGS) entry which is preliminary data.</text>
</comment>
<dbReference type="Gene3D" id="3.20.20.80">
    <property type="entry name" value="Glycosidases"/>
    <property type="match status" value="1"/>
</dbReference>
<sequence length="832" mass="94630">MSKPARYDFKTRPIAHPDAIVAGEKYRFTILTDGLLRFEWAEDGIFEDRASTFAVRRELTVPDYYTWDRGQEGIEIVTKRFHVLYNKKKFSSEGFVVQLKGNVTTKWAYGQSVSNLGGTVRTLDMVDGRTNMGEGVLSREGVAVIDDSKSMLFESNGWIAPRRSGDRSDGYIFLYGHDYREAVRAFYAVSGSQPLLPRFAMGNWWSRYHPYDRDEYIALMNHLDRDDVPLNVAVIDMDWHLVQIPSRFGSGWTGYTWNTALFPNPPAFLQELHDRNLKVTLNVHPADGIRGHEKQYPEVARYMGIDPATEDPVEFDCTYKRFIDAYFDIVHHEHEADGVDFWWIDWQQGRNSKIPGIDPLWVLNHFHFLDIGRGQQRPLIFSRFGGPGAQRYQVGFSGDTVMTWNSLNFQPEFTATASNIGYAWWSHDIGGHMHGYKDDELTTRWVQLGCFSPILRLHSSNNVFNTREPWEFNIEACKVMEDYLRLRHRLIPYLYTMNALSASDDEPLVQPMYWDYPELDEAYKVPNQFRFGTELIVAPITSPRANSTHLGAVKAWLPPKKRFVDIFTGVVYDGDRELILHRPLSGYPVLAPEGAIVPLDAAYRPPNGAPNPTALEVIVVVGADGSFNLIEDNGTGTRVDDGDFSMVEEGGIESGGENVRFSYTPITFKQDAGVLKIGPTSPDDPCIPTLREWRIRLISHTPKPELRCVMTSSKKARLAQFATQPVDNGTLITIGSVPTNNSIILELGPNPQLDVINPNSKLWTILRDTNYFYDHKHNAWFAVIADQPLNTRISRLQSMGLPQELLDAMLEILLADSRYSSTYSEDLELSLR</sequence>
<protein>
    <recommendedName>
        <fullName evidence="3">alpha-glucosidase</fullName>
        <ecNumber evidence="3">3.2.1.20</ecNumber>
    </recommendedName>
</protein>
<reference evidence="8" key="1">
    <citation type="journal article" date="2020" name="Stud. Mycol.">
        <title>101 Dothideomycetes genomes: A test case for predicting lifestyles and emergence of pathogens.</title>
        <authorList>
            <person name="Haridas S."/>
            <person name="Albert R."/>
            <person name="Binder M."/>
            <person name="Bloem J."/>
            <person name="LaButti K."/>
            <person name="Salamov A."/>
            <person name="Andreopoulos B."/>
            <person name="Baker S."/>
            <person name="Barry K."/>
            <person name="Bills G."/>
            <person name="Bluhm B."/>
            <person name="Cannon C."/>
            <person name="Castanera R."/>
            <person name="Culley D."/>
            <person name="Daum C."/>
            <person name="Ezra D."/>
            <person name="Gonzalez J."/>
            <person name="Henrissat B."/>
            <person name="Kuo A."/>
            <person name="Liang C."/>
            <person name="Lipzen A."/>
            <person name="Lutzoni F."/>
            <person name="Magnuson J."/>
            <person name="Mondo S."/>
            <person name="Nolan M."/>
            <person name="Ohm R."/>
            <person name="Pangilinan J."/>
            <person name="Park H.-J."/>
            <person name="Ramirez L."/>
            <person name="Alfaro M."/>
            <person name="Sun H."/>
            <person name="Tritt A."/>
            <person name="Yoshinaga Y."/>
            <person name="Zwiers L.-H."/>
            <person name="Turgeon B."/>
            <person name="Goodwin S."/>
            <person name="Spatafora J."/>
            <person name="Crous P."/>
            <person name="Grigoriev I."/>
        </authorList>
    </citation>
    <scope>NUCLEOTIDE SEQUENCE [LARGE SCALE GENOMIC DNA]</scope>
    <source>
        <strain evidence="8">CBS 304.66</strain>
    </source>
</reference>
<keyword evidence="4" id="KW-0326">Glycosidase</keyword>
<feature type="domain" description="Glycoside hydrolase family 31 TIM barrel" evidence="5">
    <location>
        <begin position="194"/>
        <end position="497"/>
    </location>
</feature>
<dbReference type="InterPro" id="IPR000322">
    <property type="entry name" value="Glyco_hydro_31_TIM"/>
</dbReference>
<dbReference type="EC" id="3.2.1.20" evidence="3"/>
<dbReference type="Proteomes" id="UP000800093">
    <property type="component" value="Unassembled WGS sequence"/>
</dbReference>
<dbReference type="Gene3D" id="2.60.40.1180">
    <property type="entry name" value="Golgi alpha-mannosidase II"/>
    <property type="match status" value="1"/>
</dbReference>
<dbReference type="OrthoDB" id="1334205at2759"/>
<dbReference type="PANTHER" id="PTHR22762">
    <property type="entry name" value="ALPHA-GLUCOSIDASE"/>
    <property type="match status" value="1"/>
</dbReference>
<evidence type="ECO:0000313" key="7">
    <source>
        <dbReference type="EMBL" id="KAF2262087.1"/>
    </source>
</evidence>
<name>A0A9P4K3U5_9PLEO</name>
<keyword evidence="4" id="KW-0378">Hydrolase</keyword>
<dbReference type="EMBL" id="ML986645">
    <property type="protein sequence ID" value="KAF2262087.1"/>
    <property type="molecule type" value="Genomic_DNA"/>
</dbReference>
<proteinExistence type="inferred from homology"/>
<evidence type="ECO:0000256" key="4">
    <source>
        <dbReference type="RuleBase" id="RU361185"/>
    </source>
</evidence>
<accession>A0A9P4K3U5</accession>
<dbReference type="GO" id="GO:0005975">
    <property type="term" value="P:carbohydrate metabolic process"/>
    <property type="evidence" value="ECO:0007669"/>
    <property type="project" value="InterPro"/>
</dbReference>
<evidence type="ECO:0000259" key="6">
    <source>
        <dbReference type="Pfam" id="PF21365"/>
    </source>
</evidence>
<dbReference type="Pfam" id="PF21365">
    <property type="entry name" value="Glyco_hydro_31_3rd"/>
    <property type="match status" value="1"/>
</dbReference>
<evidence type="ECO:0000256" key="1">
    <source>
        <dbReference type="ARBA" id="ARBA00001657"/>
    </source>
</evidence>
<dbReference type="InterPro" id="IPR048395">
    <property type="entry name" value="Glyco_hydro_31_C"/>
</dbReference>
<dbReference type="GO" id="GO:0006491">
    <property type="term" value="P:N-glycan processing"/>
    <property type="evidence" value="ECO:0007669"/>
    <property type="project" value="TreeGrafter"/>
</dbReference>
<evidence type="ECO:0000259" key="5">
    <source>
        <dbReference type="Pfam" id="PF01055"/>
    </source>
</evidence>
<feature type="domain" description="Glycosyl hydrolase family 31 C-terminal" evidence="6">
    <location>
        <begin position="506"/>
        <end position="597"/>
    </location>
</feature>
<dbReference type="SUPFAM" id="SSF51445">
    <property type="entry name" value="(Trans)glycosidases"/>
    <property type="match status" value="1"/>
</dbReference>
<dbReference type="CDD" id="cd06595">
    <property type="entry name" value="GH31_u1"/>
    <property type="match status" value="1"/>
</dbReference>
<evidence type="ECO:0000256" key="3">
    <source>
        <dbReference type="ARBA" id="ARBA00012741"/>
    </source>
</evidence>
<comment type="similarity">
    <text evidence="2 4">Belongs to the glycosyl hydrolase 31 family.</text>
</comment>
<keyword evidence="8" id="KW-1185">Reference proteome</keyword>
<organism evidence="7 8">
    <name type="scientific">Lojkania enalia</name>
    <dbReference type="NCBI Taxonomy" id="147567"/>
    <lineage>
        <taxon>Eukaryota</taxon>
        <taxon>Fungi</taxon>
        <taxon>Dikarya</taxon>
        <taxon>Ascomycota</taxon>
        <taxon>Pezizomycotina</taxon>
        <taxon>Dothideomycetes</taxon>
        <taxon>Pleosporomycetidae</taxon>
        <taxon>Pleosporales</taxon>
        <taxon>Pleosporales incertae sedis</taxon>
        <taxon>Lojkania</taxon>
    </lineage>
</organism>
<dbReference type="InterPro" id="IPR013780">
    <property type="entry name" value="Glyco_hydro_b"/>
</dbReference>
<gene>
    <name evidence="7" type="ORF">CC78DRAFT_535141</name>
</gene>
<comment type="catalytic activity">
    <reaction evidence="1">
        <text>Hydrolysis of terminal, non-reducing (1-&gt;4)-linked alpha-D-glucose residues with release of alpha-D-glucose.</text>
        <dbReference type="EC" id="3.2.1.20"/>
    </reaction>
</comment>
<evidence type="ECO:0000256" key="2">
    <source>
        <dbReference type="ARBA" id="ARBA00007806"/>
    </source>
</evidence>
<dbReference type="GO" id="GO:0004558">
    <property type="term" value="F:alpha-1,4-glucosidase activity"/>
    <property type="evidence" value="ECO:0007669"/>
    <property type="project" value="UniProtKB-EC"/>
</dbReference>
<dbReference type="AlphaFoldDB" id="A0A9P4K3U5"/>
<dbReference type="Pfam" id="PF01055">
    <property type="entry name" value="Glyco_hydro_31_2nd"/>
    <property type="match status" value="1"/>
</dbReference>
<dbReference type="InterPro" id="IPR017853">
    <property type="entry name" value="GH"/>
</dbReference>
<dbReference type="SUPFAM" id="SSF51011">
    <property type="entry name" value="Glycosyl hydrolase domain"/>
    <property type="match status" value="1"/>
</dbReference>